<dbReference type="EMBL" id="LMTR01000035">
    <property type="protein sequence ID" value="KWT70195.1"/>
    <property type="molecule type" value="Genomic_DNA"/>
</dbReference>
<name>A0A120CX01_HYPSL</name>
<comment type="subcellular location">
    <subcellularLocation>
        <location evidence="8">Cell outer membrane</location>
    </subcellularLocation>
    <subcellularLocation>
        <location evidence="1">Membrane</location>
    </subcellularLocation>
</comment>
<reference evidence="11 12" key="1">
    <citation type="submission" date="2015-10" db="EMBL/GenBank/DDBJ databases">
        <title>Transcriptomic analysis of a linuron degrading triple-species bacterial consortium.</title>
        <authorList>
            <person name="Albers P."/>
        </authorList>
    </citation>
    <scope>NUCLEOTIDE SEQUENCE [LARGE SCALE GENOMIC DNA]</scope>
    <source>
        <strain evidence="11 12">WDL6</strain>
    </source>
</reference>
<proteinExistence type="inferred from homology"/>
<keyword evidence="7 8" id="KW-0998">Cell outer membrane</keyword>
<dbReference type="NCBIfam" id="TIGR03303">
    <property type="entry name" value="OM_YaeT"/>
    <property type="match status" value="1"/>
</dbReference>
<dbReference type="HAMAP" id="MF_01430">
    <property type="entry name" value="OM_assembly_BamA"/>
    <property type="match status" value="1"/>
</dbReference>
<evidence type="ECO:0000259" key="10">
    <source>
        <dbReference type="PROSITE" id="PS51779"/>
    </source>
</evidence>
<evidence type="ECO:0000313" key="11">
    <source>
        <dbReference type="EMBL" id="KWT70195.1"/>
    </source>
</evidence>
<sequence length="784" mass="85355">MPVVLSIALNIRRFVLCAVAVAAGVLGVVGALLPAPAYAQGATVQNVLVNGNKRVEPETVRSYMQVSPGSAYDPQKVDASIKALFGTGLFSDVRIERVGGDVVVTVVENPVINQVAFEGNSEVDTDTLRNEVQLKPRSVFTRARVQSDVQRVLDVYRRQGRYAASVEPKIIELEQDRVNLVFEIAEGSATKVKGINFVGNKAFSDSDLRDVVSTTEKGWFDFLKGTAIYDPDRMNLDRELLRQYYLKNGYADAQVTAANAELDRDGSGFFVTYSIEEGERYDFGAVNVESTVSSIDAAKYQGNVKTSAGDTYNAQLIDKSVEELTTAMSEDGYAFARVRPQPVPDPVSRTIAINYVIEEGPRVYIERINISGNTRTKDYVIRREFKVAEGDAYNPMVVDQAKKRLTNLGLFKGVDIKRRPGASQDRVVLDVELAEQSTGELSFGAGYSTAEGVIGDVSITERNLMGNGQFLRLQLSGSMERLQVNLSFTEPRFLDRNLAAGFDIFHKEVDQASESGFSNRRTGASVRLGFPLSERLWMQTAYTASRDSIFNIQPGASNAIRDAQGTSYTSMVGTTVTYDLRNDPRNPTKGFWFQTGADFAGLGGDVQYISLAAEARAYFPITDKITFVGRAIGGSISGWGGEDVRLIDMFFKGGETVRGFDRAGYGPRDLSTGDALGGQYYWATTAEVRFPIPFVPEDLGISGAVFADAGSLWGAGGRAETLLAGCTVGGESCLADSSGIRSSVGASLLWASPVGPIRMDFAKVLSKETYDDEQFFRFGAATKF</sequence>
<evidence type="ECO:0000256" key="1">
    <source>
        <dbReference type="ARBA" id="ARBA00004370"/>
    </source>
</evidence>
<dbReference type="PANTHER" id="PTHR12815">
    <property type="entry name" value="SORTING AND ASSEMBLY MACHINERY SAMM50 PROTEIN FAMILY MEMBER"/>
    <property type="match status" value="1"/>
</dbReference>
<evidence type="ECO:0000256" key="8">
    <source>
        <dbReference type="HAMAP-Rule" id="MF_01430"/>
    </source>
</evidence>
<organism evidence="11 12">
    <name type="scientific">Hyphomicrobium sulfonivorans</name>
    <dbReference type="NCBI Taxonomy" id="121290"/>
    <lineage>
        <taxon>Bacteria</taxon>
        <taxon>Pseudomonadati</taxon>
        <taxon>Pseudomonadota</taxon>
        <taxon>Alphaproteobacteria</taxon>
        <taxon>Hyphomicrobiales</taxon>
        <taxon>Hyphomicrobiaceae</taxon>
        <taxon>Hyphomicrobium</taxon>
    </lineage>
</organism>
<feature type="domain" description="POTRA" evidence="10">
    <location>
        <begin position="110"/>
        <end position="187"/>
    </location>
</feature>
<dbReference type="Pfam" id="PF07244">
    <property type="entry name" value="POTRA"/>
    <property type="match status" value="5"/>
</dbReference>
<dbReference type="STRING" id="121290.APY04_1123"/>
<dbReference type="AlphaFoldDB" id="A0A120CX01"/>
<keyword evidence="5 8" id="KW-0677">Repeat</keyword>
<dbReference type="InterPro" id="IPR010827">
    <property type="entry name" value="BamA/TamA_POTRA"/>
</dbReference>
<evidence type="ECO:0000313" key="12">
    <source>
        <dbReference type="Proteomes" id="UP000059074"/>
    </source>
</evidence>
<protein>
    <recommendedName>
        <fullName evidence="8 9">Outer membrane protein assembly factor BamA</fullName>
    </recommendedName>
</protein>
<evidence type="ECO:0000256" key="6">
    <source>
        <dbReference type="ARBA" id="ARBA00023136"/>
    </source>
</evidence>
<dbReference type="Gene3D" id="2.40.160.50">
    <property type="entry name" value="membrane protein fhac: a member of the omp85/tpsb transporter family"/>
    <property type="match status" value="1"/>
</dbReference>
<comment type="function">
    <text evidence="8">Part of the outer membrane protein assembly complex, which is involved in assembly and insertion of beta-barrel proteins into the outer membrane.</text>
</comment>
<keyword evidence="2 8" id="KW-1134">Transmembrane beta strand</keyword>
<dbReference type="OrthoDB" id="9803054at2"/>
<comment type="similarity">
    <text evidence="8">Belongs to the BamA family.</text>
</comment>
<dbReference type="GO" id="GO:0051205">
    <property type="term" value="P:protein insertion into membrane"/>
    <property type="evidence" value="ECO:0007669"/>
    <property type="project" value="UniProtKB-UniRule"/>
</dbReference>
<comment type="subunit">
    <text evidence="8">Part of the Bam complex.</text>
</comment>
<dbReference type="PANTHER" id="PTHR12815:SF23">
    <property type="entry name" value="OUTER MEMBRANE PROTEIN ASSEMBLY FACTOR BAMA"/>
    <property type="match status" value="1"/>
</dbReference>
<dbReference type="Pfam" id="PF01103">
    <property type="entry name" value="Omp85"/>
    <property type="match status" value="1"/>
</dbReference>
<keyword evidence="6 8" id="KW-0472">Membrane</keyword>
<keyword evidence="12" id="KW-1185">Reference proteome</keyword>
<feature type="domain" description="POTRA" evidence="10">
    <location>
        <begin position="363"/>
        <end position="436"/>
    </location>
</feature>
<evidence type="ECO:0000256" key="2">
    <source>
        <dbReference type="ARBA" id="ARBA00022452"/>
    </source>
</evidence>
<dbReference type="InterPro" id="IPR000184">
    <property type="entry name" value="Bac_surfAg_D15"/>
</dbReference>
<dbReference type="GO" id="GO:0043165">
    <property type="term" value="P:Gram-negative-bacterium-type cell outer membrane assembly"/>
    <property type="evidence" value="ECO:0007669"/>
    <property type="project" value="UniProtKB-UniRule"/>
</dbReference>
<gene>
    <name evidence="8" type="primary">bamA</name>
    <name evidence="11" type="ORF">APY04_1123</name>
</gene>
<evidence type="ECO:0000256" key="3">
    <source>
        <dbReference type="ARBA" id="ARBA00022692"/>
    </source>
</evidence>
<dbReference type="GO" id="GO:0009279">
    <property type="term" value="C:cell outer membrane"/>
    <property type="evidence" value="ECO:0007669"/>
    <property type="project" value="UniProtKB-SubCell"/>
</dbReference>
<feature type="domain" description="POTRA" evidence="10">
    <location>
        <begin position="42"/>
        <end position="109"/>
    </location>
</feature>
<dbReference type="Gene3D" id="3.10.20.310">
    <property type="entry name" value="membrane protein fhac"/>
    <property type="match status" value="5"/>
</dbReference>
<evidence type="ECO:0000256" key="4">
    <source>
        <dbReference type="ARBA" id="ARBA00022729"/>
    </source>
</evidence>
<dbReference type="InterPro" id="IPR023707">
    <property type="entry name" value="OM_assembly_BamA"/>
</dbReference>
<dbReference type="Proteomes" id="UP000059074">
    <property type="component" value="Unassembled WGS sequence"/>
</dbReference>
<keyword evidence="3 8" id="KW-0812">Transmembrane</keyword>
<dbReference type="PATRIC" id="fig|121290.4.peg.1615"/>
<evidence type="ECO:0000256" key="7">
    <source>
        <dbReference type="ARBA" id="ARBA00023237"/>
    </source>
</evidence>
<comment type="caution">
    <text evidence="11">The sequence shown here is derived from an EMBL/GenBank/DDBJ whole genome shotgun (WGS) entry which is preliminary data.</text>
</comment>
<dbReference type="InterPro" id="IPR034746">
    <property type="entry name" value="POTRA"/>
</dbReference>
<keyword evidence="4 8" id="KW-0732">Signal</keyword>
<dbReference type="RefSeq" id="WP_068460481.1">
    <property type="nucleotide sequence ID" value="NZ_LMTR01000035.1"/>
</dbReference>
<evidence type="ECO:0000256" key="5">
    <source>
        <dbReference type="ARBA" id="ARBA00022737"/>
    </source>
</evidence>
<dbReference type="PROSITE" id="PS51779">
    <property type="entry name" value="POTRA"/>
    <property type="match status" value="3"/>
</dbReference>
<evidence type="ECO:0000256" key="9">
    <source>
        <dbReference type="NCBIfam" id="TIGR03303"/>
    </source>
</evidence>
<dbReference type="PIRSF" id="PIRSF006076">
    <property type="entry name" value="OM_assembly_OMP85"/>
    <property type="match status" value="1"/>
</dbReference>
<accession>A0A120CX01</accession>
<dbReference type="InterPro" id="IPR039910">
    <property type="entry name" value="D15-like"/>
</dbReference>